<dbReference type="SUPFAM" id="SSF47616">
    <property type="entry name" value="GST C-terminal domain-like"/>
    <property type="match status" value="1"/>
</dbReference>
<keyword evidence="4" id="KW-1185">Reference proteome</keyword>
<reference evidence="3 4" key="1">
    <citation type="journal article" date="2021" name="Elife">
        <title>Chloroplast acquisition without the gene transfer in kleptoplastic sea slugs, Plakobranchus ocellatus.</title>
        <authorList>
            <person name="Maeda T."/>
            <person name="Takahashi S."/>
            <person name="Yoshida T."/>
            <person name="Shimamura S."/>
            <person name="Takaki Y."/>
            <person name="Nagai Y."/>
            <person name="Toyoda A."/>
            <person name="Suzuki Y."/>
            <person name="Arimoto A."/>
            <person name="Ishii H."/>
            <person name="Satoh N."/>
            <person name="Nishiyama T."/>
            <person name="Hasebe M."/>
            <person name="Maruyama T."/>
            <person name="Minagawa J."/>
            <person name="Obokata J."/>
            <person name="Shigenobu S."/>
        </authorList>
    </citation>
    <scope>NUCLEOTIDE SEQUENCE [LARGE SCALE GENOMIC DNA]</scope>
</reference>
<name>A0AAV4GBH9_9GAST</name>
<dbReference type="Pfam" id="PF14497">
    <property type="entry name" value="GST_C_3"/>
    <property type="match status" value="1"/>
</dbReference>
<dbReference type="Proteomes" id="UP000762676">
    <property type="component" value="Unassembled WGS sequence"/>
</dbReference>
<dbReference type="PROSITE" id="PS50405">
    <property type="entry name" value="GST_CTER"/>
    <property type="match status" value="1"/>
</dbReference>
<dbReference type="EMBL" id="BMAT01001293">
    <property type="protein sequence ID" value="GFR82834.1"/>
    <property type="molecule type" value="Genomic_DNA"/>
</dbReference>
<evidence type="ECO:0000256" key="1">
    <source>
        <dbReference type="SAM" id="MobiDB-lite"/>
    </source>
</evidence>
<dbReference type="InterPro" id="IPR004046">
    <property type="entry name" value="GST_C"/>
</dbReference>
<sequence>MEPFSRHLCVYGYCRKCCHVFFITAQLTAADLSVWDTVDVLVSEKPDLLGLYPKLIEHRAKIKNLPKLKKYLESRPPDQQVPKNPKETVTPQPVPQPAQNPGASVHPTR</sequence>
<evidence type="ECO:0000313" key="4">
    <source>
        <dbReference type="Proteomes" id="UP000762676"/>
    </source>
</evidence>
<organism evidence="3 4">
    <name type="scientific">Elysia marginata</name>
    <dbReference type="NCBI Taxonomy" id="1093978"/>
    <lineage>
        <taxon>Eukaryota</taxon>
        <taxon>Metazoa</taxon>
        <taxon>Spiralia</taxon>
        <taxon>Lophotrochozoa</taxon>
        <taxon>Mollusca</taxon>
        <taxon>Gastropoda</taxon>
        <taxon>Heterobranchia</taxon>
        <taxon>Euthyneura</taxon>
        <taxon>Panpulmonata</taxon>
        <taxon>Sacoglossa</taxon>
        <taxon>Placobranchoidea</taxon>
        <taxon>Plakobranchidae</taxon>
        <taxon>Elysia</taxon>
    </lineage>
</organism>
<dbReference type="Gene3D" id="1.20.1050.10">
    <property type="match status" value="1"/>
</dbReference>
<dbReference type="InterPro" id="IPR010987">
    <property type="entry name" value="Glutathione-S-Trfase_C-like"/>
</dbReference>
<evidence type="ECO:0000313" key="3">
    <source>
        <dbReference type="EMBL" id="GFR82834.1"/>
    </source>
</evidence>
<comment type="caution">
    <text evidence="3">The sequence shown here is derived from an EMBL/GenBank/DDBJ whole genome shotgun (WGS) entry which is preliminary data.</text>
</comment>
<feature type="domain" description="GST C-terminal" evidence="2">
    <location>
        <begin position="1"/>
        <end position="92"/>
    </location>
</feature>
<feature type="region of interest" description="Disordered" evidence="1">
    <location>
        <begin position="72"/>
        <end position="109"/>
    </location>
</feature>
<dbReference type="AlphaFoldDB" id="A0AAV4GBH9"/>
<proteinExistence type="predicted"/>
<accession>A0AAV4GBH9</accession>
<evidence type="ECO:0000259" key="2">
    <source>
        <dbReference type="PROSITE" id="PS50405"/>
    </source>
</evidence>
<protein>
    <submittedName>
        <fullName evidence="3">Glutathione S-transferase alpha class A1.1</fullName>
    </submittedName>
</protein>
<gene>
    <name evidence="3" type="ORF">ElyMa_000636200</name>
</gene>
<dbReference type="InterPro" id="IPR036282">
    <property type="entry name" value="Glutathione-S-Trfase_C_sf"/>
</dbReference>